<organism evidence="6 7">
    <name type="scientific">secondary endosymbiont of Heteropsylla cubana</name>
    <dbReference type="NCBI Taxonomy" id="134287"/>
    <lineage>
        <taxon>Bacteria</taxon>
        <taxon>Pseudomonadati</taxon>
        <taxon>Pseudomonadota</taxon>
        <taxon>Gammaproteobacteria</taxon>
        <taxon>Enterobacterales</taxon>
        <taxon>Enterobacteriaceae</taxon>
        <taxon>aphid secondary symbionts</taxon>
    </lineage>
</organism>
<dbReference type="PANTHER" id="PTHR36926:SF1">
    <property type="entry name" value="COLICIN V PRODUCTION PROTEIN"/>
    <property type="match status" value="1"/>
</dbReference>
<name>J3VTW7_9ENTR</name>
<feature type="transmembrane region" description="Helical" evidence="5">
    <location>
        <begin position="31"/>
        <end position="51"/>
    </location>
</feature>
<dbReference type="InterPro" id="IPR003825">
    <property type="entry name" value="Colicin-V_CvpA"/>
</dbReference>
<keyword evidence="3 5" id="KW-1133">Transmembrane helix</keyword>
<evidence type="ECO:0000313" key="6">
    <source>
        <dbReference type="EMBL" id="AFP85486.1"/>
    </source>
</evidence>
<dbReference type="PATRIC" id="fig|134287.3.peg.164"/>
<dbReference type="Pfam" id="PF02674">
    <property type="entry name" value="Colicin_V"/>
    <property type="match status" value="1"/>
</dbReference>
<protein>
    <submittedName>
        <fullName evidence="6">Putative membrane protein, required for colicin V production</fullName>
    </submittedName>
</protein>
<comment type="subcellular location">
    <subcellularLocation>
        <location evidence="1">Membrane</location>
        <topology evidence="1">Multi-pass membrane protein</topology>
    </subcellularLocation>
</comment>
<evidence type="ECO:0000256" key="2">
    <source>
        <dbReference type="ARBA" id="ARBA00022692"/>
    </source>
</evidence>
<dbReference type="OrthoDB" id="9810601at2"/>
<feature type="transmembrane region" description="Helical" evidence="5">
    <location>
        <begin position="99"/>
        <end position="123"/>
    </location>
</feature>
<dbReference type="KEGG" id="sehc:A35E_00175"/>
<evidence type="ECO:0000256" key="4">
    <source>
        <dbReference type="ARBA" id="ARBA00023136"/>
    </source>
</evidence>
<reference evidence="6" key="1">
    <citation type="journal article" date="2012" name="Mol. Biol. Evol.">
        <title>Genome reduction and co-evolution between the primary and secondary bacterial symbionts of psyllids.</title>
        <authorList>
            <person name="Sloan D.B."/>
            <person name="Moran N.A."/>
        </authorList>
    </citation>
    <scope>NUCLEOTIDE SEQUENCE [LARGE SCALE GENOMIC DNA]</scope>
    <source>
        <strain evidence="6">Hcub_S</strain>
    </source>
</reference>
<feature type="transmembrane region" description="Helical" evidence="5">
    <location>
        <begin position="7"/>
        <end position="25"/>
    </location>
</feature>
<dbReference type="GO" id="GO:0009403">
    <property type="term" value="P:toxin biosynthetic process"/>
    <property type="evidence" value="ECO:0007669"/>
    <property type="project" value="InterPro"/>
</dbReference>
<keyword evidence="2 5" id="KW-0812">Transmembrane</keyword>
<feature type="transmembrane region" description="Helical" evidence="5">
    <location>
        <begin position="63"/>
        <end position="87"/>
    </location>
</feature>
<dbReference type="RefSeq" id="WP_014888783.1">
    <property type="nucleotide sequence ID" value="NC_018420.1"/>
</dbReference>
<dbReference type="HOGENOM" id="CLU_092720_2_1_6"/>
<dbReference type="PANTHER" id="PTHR36926">
    <property type="entry name" value="COLICIN V PRODUCTION PROTEIN"/>
    <property type="match status" value="1"/>
</dbReference>
<evidence type="ECO:0000256" key="1">
    <source>
        <dbReference type="ARBA" id="ARBA00004141"/>
    </source>
</evidence>
<evidence type="ECO:0000256" key="3">
    <source>
        <dbReference type="ARBA" id="ARBA00022989"/>
    </source>
</evidence>
<gene>
    <name evidence="6" type="ORF">A35E_00175</name>
</gene>
<keyword evidence="4 5" id="KW-0472">Membrane</keyword>
<evidence type="ECO:0000313" key="7">
    <source>
        <dbReference type="Proteomes" id="UP000003937"/>
    </source>
</evidence>
<dbReference type="Proteomes" id="UP000003937">
    <property type="component" value="Chromosome"/>
</dbReference>
<accession>J3VTW7</accession>
<proteinExistence type="predicted"/>
<dbReference type="InterPro" id="IPR052719">
    <property type="entry name" value="CvpA-like"/>
</dbReference>
<evidence type="ECO:0000256" key="5">
    <source>
        <dbReference type="SAM" id="Phobius"/>
    </source>
</evidence>
<dbReference type="STRING" id="134287.A35E_00175"/>
<dbReference type="EMBL" id="CP003547">
    <property type="protein sequence ID" value="AFP85486.1"/>
    <property type="molecule type" value="Genomic_DNA"/>
</dbReference>
<dbReference type="GO" id="GO:0016020">
    <property type="term" value="C:membrane"/>
    <property type="evidence" value="ECO:0007669"/>
    <property type="project" value="UniProtKB-SubCell"/>
</dbReference>
<sequence precursor="true">MTWIDYIIVGFLVLSTLASLIRGFIHEGLSLITWICAFFLANRYYSSLAIYFTSFKEKLVRNFIAMSLIFISTIVIGYMINCFVGSLVEKSVFSTTDRVLGLCFGAVRGILLVSVGVFVINVFTDFSRSPDWQQSKCIPHFLKIIRWIIDYMKNSSIFHIKDFFNKFNL</sequence>
<keyword evidence="7" id="KW-1185">Reference proteome</keyword>
<dbReference type="AlphaFoldDB" id="J3VTW7"/>